<gene>
    <name evidence="1" type="ORF">ASPFODRAFT_394918</name>
</gene>
<dbReference type="Proteomes" id="UP000184063">
    <property type="component" value="Unassembled WGS sequence"/>
</dbReference>
<accession>A0A1M3T2A4</accession>
<dbReference type="EMBL" id="KV878252">
    <property type="protein sequence ID" value="OJZ80887.1"/>
    <property type="molecule type" value="Genomic_DNA"/>
</dbReference>
<evidence type="ECO:0000313" key="2">
    <source>
        <dbReference type="Proteomes" id="UP000184063"/>
    </source>
</evidence>
<dbReference type="VEuPathDB" id="FungiDB:ASPFODRAFT_394918"/>
<dbReference type="AlphaFoldDB" id="A0A1M3T2A4"/>
<name>A0A1M3T2A4_ASPLC</name>
<protein>
    <submittedName>
        <fullName evidence="1">Uncharacterized protein</fullName>
    </submittedName>
</protein>
<reference evidence="2" key="1">
    <citation type="journal article" date="2017" name="Genome Biol.">
        <title>Comparative genomics reveals high biological diversity and specific adaptations in the industrially and medically important fungal genus Aspergillus.</title>
        <authorList>
            <person name="de Vries R.P."/>
            <person name="Riley R."/>
            <person name="Wiebenga A."/>
            <person name="Aguilar-Osorio G."/>
            <person name="Amillis S."/>
            <person name="Uchima C.A."/>
            <person name="Anderluh G."/>
            <person name="Asadollahi M."/>
            <person name="Askin M."/>
            <person name="Barry K."/>
            <person name="Battaglia E."/>
            <person name="Bayram O."/>
            <person name="Benocci T."/>
            <person name="Braus-Stromeyer S.A."/>
            <person name="Caldana C."/>
            <person name="Canovas D."/>
            <person name="Cerqueira G.C."/>
            <person name="Chen F."/>
            <person name="Chen W."/>
            <person name="Choi C."/>
            <person name="Clum A."/>
            <person name="Dos Santos R.A."/>
            <person name="Damasio A.R."/>
            <person name="Diallinas G."/>
            <person name="Emri T."/>
            <person name="Fekete E."/>
            <person name="Flipphi M."/>
            <person name="Freyberg S."/>
            <person name="Gallo A."/>
            <person name="Gournas C."/>
            <person name="Habgood R."/>
            <person name="Hainaut M."/>
            <person name="Harispe M.L."/>
            <person name="Henrissat B."/>
            <person name="Hilden K.S."/>
            <person name="Hope R."/>
            <person name="Hossain A."/>
            <person name="Karabika E."/>
            <person name="Karaffa L."/>
            <person name="Karanyi Z."/>
            <person name="Krasevec N."/>
            <person name="Kuo A."/>
            <person name="Kusch H."/>
            <person name="LaButti K."/>
            <person name="Lagendijk E.L."/>
            <person name="Lapidus A."/>
            <person name="Levasseur A."/>
            <person name="Lindquist E."/>
            <person name="Lipzen A."/>
            <person name="Logrieco A.F."/>
            <person name="MacCabe A."/>
            <person name="Maekelae M.R."/>
            <person name="Malavazi I."/>
            <person name="Melin P."/>
            <person name="Meyer V."/>
            <person name="Mielnichuk N."/>
            <person name="Miskei M."/>
            <person name="Molnar A.P."/>
            <person name="Mule G."/>
            <person name="Ngan C.Y."/>
            <person name="Orejas M."/>
            <person name="Orosz E."/>
            <person name="Ouedraogo J.P."/>
            <person name="Overkamp K.M."/>
            <person name="Park H.-S."/>
            <person name="Perrone G."/>
            <person name="Piumi F."/>
            <person name="Punt P.J."/>
            <person name="Ram A.F."/>
            <person name="Ramon A."/>
            <person name="Rauscher S."/>
            <person name="Record E."/>
            <person name="Riano-Pachon D.M."/>
            <person name="Robert V."/>
            <person name="Roehrig J."/>
            <person name="Ruller R."/>
            <person name="Salamov A."/>
            <person name="Salih N.S."/>
            <person name="Samson R.A."/>
            <person name="Sandor E."/>
            <person name="Sanguinetti M."/>
            <person name="Schuetze T."/>
            <person name="Sepcic K."/>
            <person name="Shelest E."/>
            <person name="Sherlock G."/>
            <person name="Sophianopoulou V."/>
            <person name="Squina F.M."/>
            <person name="Sun H."/>
            <person name="Susca A."/>
            <person name="Todd R.B."/>
            <person name="Tsang A."/>
            <person name="Unkles S.E."/>
            <person name="van de Wiele N."/>
            <person name="van Rossen-Uffink D."/>
            <person name="Oliveira J.V."/>
            <person name="Vesth T.C."/>
            <person name="Visser J."/>
            <person name="Yu J.-H."/>
            <person name="Zhou M."/>
            <person name="Andersen M.R."/>
            <person name="Archer D.B."/>
            <person name="Baker S.E."/>
            <person name="Benoit I."/>
            <person name="Brakhage A.A."/>
            <person name="Braus G.H."/>
            <person name="Fischer R."/>
            <person name="Frisvad J.C."/>
            <person name="Goldman G.H."/>
            <person name="Houbraken J."/>
            <person name="Oakley B."/>
            <person name="Pocsi I."/>
            <person name="Scazzocchio C."/>
            <person name="Seiboth B."/>
            <person name="vanKuyk P.A."/>
            <person name="Wortman J."/>
            <person name="Dyer P.S."/>
            <person name="Grigoriev I.V."/>
        </authorList>
    </citation>
    <scope>NUCLEOTIDE SEQUENCE [LARGE SCALE GENOMIC DNA]</scope>
    <source>
        <strain evidence="2">CBS 106.47</strain>
    </source>
</reference>
<evidence type="ECO:0000313" key="1">
    <source>
        <dbReference type="EMBL" id="OJZ80887.1"/>
    </source>
</evidence>
<sequence length="157" mass="17791">MHRGIFESLSNPGSHTLASYNRFFSLKIVCDYLKCHAVLRSYLWLLQNSEVQGTSYRRDRYSLVLNITARVHTLELPPSFASDSSQMICEAVILSLRGPAASSHPRLQIFLLFFRRNARGPALVGPNAGYQTPDTISETLYEYEILCTNTNSCDRLQ</sequence>
<organism evidence="1 2">
    <name type="scientific">Aspergillus luchuensis (strain CBS 106.47)</name>
    <dbReference type="NCBI Taxonomy" id="1137211"/>
    <lineage>
        <taxon>Eukaryota</taxon>
        <taxon>Fungi</taxon>
        <taxon>Dikarya</taxon>
        <taxon>Ascomycota</taxon>
        <taxon>Pezizomycotina</taxon>
        <taxon>Eurotiomycetes</taxon>
        <taxon>Eurotiomycetidae</taxon>
        <taxon>Eurotiales</taxon>
        <taxon>Aspergillaceae</taxon>
        <taxon>Aspergillus</taxon>
        <taxon>Aspergillus subgen. Circumdati</taxon>
    </lineage>
</organism>
<proteinExistence type="predicted"/>